<proteinExistence type="predicted"/>
<dbReference type="EMBL" id="LR031574">
    <property type="protein sequence ID" value="VDC97910.1"/>
    <property type="molecule type" value="Genomic_DNA"/>
</dbReference>
<dbReference type="SMART" id="SM00360">
    <property type="entry name" value="RRM"/>
    <property type="match status" value="1"/>
</dbReference>
<feature type="region of interest" description="Disordered" evidence="3">
    <location>
        <begin position="1"/>
        <end position="61"/>
    </location>
</feature>
<dbReference type="InterPro" id="IPR012677">
    <property type="entry name" value="Nucleotide-bd_a/b_plait_sf"/>
</dbReference>
<organism evidence="6">
    <name type="scientific">Brassica campestris</name>
    <name type="common">Field mustard</name>
    <dbReference type="NCBI Taxonomy" id="3711"/>
    <lineage>
        <taxon>Eukaryota</taxon>
        <taxon>Viridiplantae</taxon>
        <taxon>Streptophyta</taxon>
        <taxon>Embryophyta</taxon>
        <taxon>Tracheophyta</taxon>
        <taxon>Spermatophyta</taxon>
        <taxon>Magnoliopsida</taxon>
        <taxon>eudicotyledons</taxon>
        <taxon>Gunneridae</taxon>
        <taxon>Pentapetalae</taxon>
        <taxon>rosids</taxon>
        <taxon>malvids</taxon>
        <taxon>Brassicales</taxon>
        <taxon>Brassicaceae</taxon>
        <taxon>Brassiceae</taxon>
        <taxon>Brassica</taxon>
    </lineage>
</organism>
<feature type="domain" description="RRM" evidence="4">
    <location>
        <begin position="323"/>
        <end position="409"/>
    </location>
</feature>
<name>A0A3P6BJP0_BRACM</name>
<dbReference type="CDD" id="cd21618">
    <property type="entry name" value="RRM_AtNSRA_like"/>
    <property type="match status" value="1"/>
</dbReference>
<dbReference type="InterPro" id="IPR000504">
    <property type="entry name" value="RRM_dom"/>
</dbReference>
<dbReference type="Proteomes" id="UP000694005">
    <property type="component" value="Chromosome A07"/>
</dbReference>
<dbReference type="GO" id="GO:0003723">
    <property type="term" value="F:RNA binding"/>
    <property type="evidence" value="ECO:0007669"/>
    <property type="project" value="UniProtKB-UniRule"/>
</dbReference>
<evidence type="ECO:0000256" key="2">
    <source>
        <dbReference type="PROSITE-ProRule" id="PRU00176"/>
    </source>
</evidence>
<keyword evidence="1 2" id="KW-0694">RNA-binding</keyword>
<dbReference type="Gene3D" id="3.30.70.330">
    <property type="match status" value="1"/>
</dbReference>
<dbReference type="Pfam" id="PF00076">
    <property type="entry name" value="RRM_1"/>
    <property type="match status" value="1"/>
</dbReference>
<dbReference type="PROSITE" id="PS50102">
    <property type="entry name" value="RRM"/>
    <property type="match status" value="1"/>
</dbReference>
<dbReference type="EMBL" id="LS974623">
    <property type="protein sequence ID" value="CAG7902052.1"/>
    <property type="molecule type" value="Genomic_DNA"/>
</dbReference>
<gene>
    <name evidence="6" type="ORF">BRAA07T29260Z</name>
    <name evidence="5" type="ORF">BRAPAZ1V2_A07P16960.2</name>
</gene>
<dbReference type="InterPro" id="IPR008889">
    <property type="entry name" value="VQ"/>
</dbReference>
<feature type="region of interest" description="Disordered" evidence="3">
    <location>
        <begin position="246"/>
        <end position="266"/>
    </location>
</feature>
<dbReference type="Gramene" id="A07p16960.2_BraZ1">
    <property type="protein sequence ID" value="A07p16960.2_BraZ1.CDS"/>
    <property type="gene ID" value="A07g16960.2_BraZ1"/>
</dbReference>
<dbReference type="Pfam" id="PF05678">
    <property type="entry name" value="VQ"/>
    <property type="match status" value="1"/>
</dbReference>
<evidence type="ECO:0000256" key="3">
    <source>
        <dbReference type="SAM" id="MobiDB-lite"/>
    </source>
</evidence>
<feature type="compositionally biased region" description="Pro residues" evidence="3">
    <location>
        <begin position="33"/>
        <end position="48"/>
    </location>
</feature>
<dbReference type="AlphaFoldDB" id="A0A3P6BJP0"/>
<accession>A0A3P6BJP0</accession>
<feature type="compositionally biased region" description="Basic and acidic residues" evidence="3">
    <location>
        <begin position="1"/>
        <end position="12"/>
    </location>
</feature>
<dbReference type="PANTHER" id="PTHR10501">
    <property type="entry name" value="U1 SMALL NUCLEAR RIBONUCLEOPROTEIN A/U2 SMALL NUCLEAR RIBONUCLEOPROTEIN B"/>
    <property type="match status" value="1"/>
</dbReference>
<protein>
    <recommendedName>
        <fullName evidence="4">RRM domain-containing protein</fullName>
    </recommendedName>
</protein>
<evidence type="ECO:0000259" key="4">
    <source>
        <dbReference type="PROSITE" id="PS50102"/>
    </source>
</evidence>
<sequence length="421" mass="46171">MDNRWPKSKEILGPRPPPLKIRKESHKIIKKPPLVPQPRLQPPEPAPPQLQHQEPMQSQQPRGPVIIYTVSPKIIHTHPNNFMALVQRLTGNTSASTTSSSASQSILAPNNMSATVDTSCSSLSPAARYVVMEKDNASNEVGFVGGVETTDQSYYYHHHQNRVLDIPNSYNGGILPPDPTSLPLTSQEFLSTVAPPNDPQDLSALFRHDMHSYVSRDEDRGGNPHAVKDTRTIGSAYDLYLQSVQTSSTPSEEAGRFNNGVGMGRRGGDGVMPSPSMGELMAGRGGMLPPDFGPNGRGLGFGQQDLVGRPSRELLRLPPDASNTLFVEGLPSNCSRREVSHIFRPFLGYKEVRLVTKDSKQRNGDPIVLCFVDFENPACAATARTALQGYRMDENEPDSKILQIQFSRNPGPRPGQRGGRR</sequence>
<evidence type="ECO:0000256" key="1">
    <source>
        <dbReference type="ARBA" id="ARBA00022884"/>
    </source>
</evidence>
<evidence type="ECO:0000313" key="5">
    <source>
        <dbReference type="EMBL" id="CAG7902052.1"/>
    </source>
</evidence>
<dbReference type="InterPro" id="IPR035979">
    <property type="entry name" value="RBD_domain_sf"/>
</dbReference>
<reference evidence="6" key="1">
    <citation type="submission" date="2018-11" db="EMBL/GenBank/DDBJ databases">
        <authorList>
            <consortium name="Genoscope - CEA"/>
            <person name="William W."/>
        </authorList>
    </citation>
    <scope>NUCLEOTIDE SEQUENCE</scope>
</reference>
<dbReference type="SUPFAM" id="SSF54928">
    <property type="entry name" value="RNA-binding domain, RBD"/>
    <property type="match status" value="1"/>
</dbReference>
<feature type="region of interest" description="Disordered" evidence="3">
    <location>
        <begin position="398"/>
        <end position="421"/>
    </location>
</feature>
<evidence type="ECO:0000313" key="6">
    <source>
        <dbReference type="EMBL" id="VDC97910.1"/>
    </source>
</evidence>